<protein>
    <recommendedName>
        <fullName evidence="4">Competence protein ComGG</fullName>
    </recommendedName>
</protein>
<organism evidence="2 3">
    <name type="scientific">Pseudolactococcus hodotermopsidis</name>
    <dbReference type="NCBI Taxonomy" id="2709157"/>
    <lineage>
        <taxon>Bacteria</taxon>
        <taxon>Bacillati</taxon>
        <taxon>Bacillota</taxon>
        <taxon>Bacilli</taxon>
        <taxon>Lactobacillales</taxon>
        <taxon>Streptococcaceae</taxon>
        <taxon>Pseudolactococcus</taxon>
    </lineage>
</organism>
<feature type="transmembrane region" description="Helical" evidence="1">
    <location>
        <begin position="6"/>
        <end position="23"/>
    </location>
</feature>
<comment type="caution">
    <text evidence="2">The sequence shown here is derived from an EMBL/GenBank/DDBJ whole genome shotgun (WGS) entry which is preliminary data.</text>
</comment>
<gene>
    <name evidence="2" type="ORF">Hs30E_10110</name>
</gene>
<accession>A0A6A0BAM9</accession>
<dbReference type="NCBIfam" id="NF041014">
    <property type="entry name" value="pilin_ComGG_2"/>
    <property type="match status" value="1"/>
</dbReference>
<proteinExistence type="predicted"/>
<name>A0A6A0BAM9_9LACT</name>
<keyword evidence="3" id="KW-1185">Reference proteome</keyword>
<sequence>MLYALLISVIFGMILSFYLSSIVENQKNLISQKEFLTAQLMARLTQEHADEKSGQIRFNHGISDYQKVGKTLNVTVKLENAVTYHFDFSNITE</sequence>
<keyword evidence="1" id="KW-0472">Membrane</keyword>
<reference evidence="2 3" key="1">
    <citation type="submission" date="2020-02" db="EMBL/GenBank/DDBJ databases">
        <title>Draft genome sequence of Lactococcus sp. Hs30E4-3.</title>
        <authorList>
            <person name="Noda S."/>
            <person name="Yuki M."/>
            <person name="Ohkuma M."/>
        </authorList>
    </citation>
    <scope>NUCLEOTIDE SEQUENCE [LARGE SCALE GENOMIC DNA]</scope>
    <source>
        <strain evidence="2 3">Hs30E4-3</strain>
    </source>
</reference>
<dbReference type="Proteomes" id="UP000480303">
    <property type="component" value="Unassembled WGS sequence"/>
</dbReference>
<dbReference type="AlphaFoldDB" id="A0A6A0BAM9"/>
<keyword evidence="1" id="KW-0812">Transmembrane</keyword>
<evidence type="ECO:0008006" key="4">
    <source>
        <dbReference type="Google" id="ProtNLM"/>
    </source>
</evidence>
<dbReference type="RefSeq" id="WP_172208526.1">
    <property type="nucleotide sequence ID" value="NZ_BLLI01000024.1"/>
</dbReference>
<dbReference type="InterPro" id="IPR047665">
    <property type="entry name" value="ComGG_streptococcus-type"/>
</dbReference>
<evidence type="ECO:0000313" key="2">
    <source>
        <dbReference type="EMBL" id="GFH42460.1"/>
    </source>
</evidence>
<evidence type="ECO:0000256" key="1">
    <source>
        <dbReference type="SAM" id="Phobius"/>
    </source>
</evidence>
<keyword evidence="1" id="KW-1133">Transmembrane helix</keyword>
<evidence type="ECO:0000313" key="3">
    <source>
        <dbReference type="Proteomes" id="UP000480303"/>
    </source>
</evidence>
<dbReference type="EMBL" id="BLLI01000024">
    <property type="protein sequence ID" value="GFH42460.1"/>
    <property type="molecule type" value="Genomic_DNA"/>
</dbReference>